<proteinExistence type="predicted"/>
<evidence type="ECO:0000313" key="1">
    <source>
        <dbReference type="EMBL" id="KAJ4492374.1"/>
    </source>
</evidence>
<organism evidence="1 2">
    <name type="scientific">Lentinula lateritia</name>
    <dbReference type="NCBI Taxonomy" id="40482"/>
    <lineage>
        <taxon>Eukaryota</taxon>
        <taxon>Fungi</taxon>
        <taxon>Dikarya</taxon>
        <taxon>Basidiomycota</taxon>
        <taxon>Agaricomycotina</taxon>
        <taxon>Agaricomycetes</taxon>
        <taxon>Agaricomycetidae</taxon>
        <taxon>Agaricales</taxon>
        <taxon>Marasmiineae</taxon>
        <taxon>Omphalotaceae</taxon>
        <taxon>Lentinula</taxon>
    </lineage>
</organism>
<dbReference type="Proteomes" id="UP001150217">
    <property type="component" value="Unassembled WGS sequence"/>
</dbReference>
<keyword evidence="2" id="KW-1185">Reference proteome</keyword>
<gene>
    <name evidence="1" type="ORF">C8R41DRAFT_919929</name>
</gene>
<dbReference type="EMBL" id="JANVFT010000038">
    <property type="protein sequence ID" value="KAJ4492374.1"/>
    <property type="molecule type" value="Genomic_DNA"/>
</dbReference>
<protein>
    <submittedName>
        <fullName evidence="1">Uncharacterized protein</fullName>
    </submittedName>
</protein>
<sequence length="744" mass="84824">MPGKPKQNHVNHTLRILLKQLLAFWEGVYYTRTARHRIGRKVFVVLLPIVCDTEAAIQISGFAAHNHTYFCRRCLLPISDIYNLDPETWIMRDPAKHRELAFEWKVASRARREAIYKAHGIRFTELMELSYWDPILYTVIDDMHFGYLGLFKTHLCEIWGIDHERNSGDGLHPDLSDKKRMKLSNASLRNFLNEIRENEQSLGAILLAEKKGVLWYLCFWLKLRTGLSSKQQMVEQILQWCSTVENEQVPEIPPVDYNQVPDGWEGNNSVETHEAVVEVSESEASNLESFNSQASSRASLVTSSIALSVTNADALPPVSRPAPTFVFSKDSTFEKLKSKLLNLAAKPPSLNTKKIILRALCQDLNILYNPSDSNKTLAGRLMVYHQENGAKDDEDVSQMRYNQFKRAFEEDEPSKSIMMSQLLRHLEKLCTEYHIPPFNSNISSGSLKKEKLAQWLILWRREHHDSALRQTSPRNVIGKDLLAEIWADMARSVLPSWIQTAPSRWGIPSAGKLSADEYKVLFPDVMLASNHHLALHIVTDLENMGPGHARSTPVFERINHLLQEIKKNGHLGEVEVTMMNSYGRIANLQLLLNNYLELREEIGEALTMLTDIDREDHRGIFAGTDLSAWSSTEFNETPTHIERSTLDRIVQQLCRMYSVQASHWDGKVARASHILGGAALGRVIYSTGYRQNSIIFRDEGKIIAGTIDKIIKHSHPHPFTQEVIATTYVEAIAMEPINREDDLY</sequence>
<reference evidence="1" key="1">
    <citation type="submission" date="2022-08" db="EMBL/GenBank/DDBJ databases">
        <title>A Global Phylogenomic Analysis of the Shiitake Genus Lentinula.</title>
        <authorList>
            <consortium name="DOE Joint Genome Institute"/>
            <person name="Sierra-Patev S."/>
            <person name="Min B."/>
            <person name="Naranjo-Ortiz M."/>
            <person name="Looney B."/>
            <person name="Konkel Z."/>
            <person name="Slot J.C."/>
            <person name="Sakamoto Y."/>
            <person name="Steenwyk J.L."/>
            <person name="Rokas A."/>
            <person name="Carro J."/>
            <person name="Camarero S."/>
            <person name="Ferreira P."/>
            <person name="Molpeceres G."/>
            <person name="Ruiz-Duenas F.J."/>
            <person name="Serrano A."/>
            <person name="Henrissat B."/>
            <person name="Drula E."/>
            <person name="Hughes K.W."/>
            <person name="Mata J.L."/>
            <person name="Ishikawa N.K."/>
            <person name="Vargas-Isla R."/>
            <person name="Ushijima S."/>
            <person name="Smith C.A."/>
            <person name="Ahrendt S."/>
            <person name="Andreopoulos W."/>
            <person name="He G."/>
            <person name="Labutti K."/>
            <person name="Lipzen A."/>
            <person name="Ng V."/>
            <person name="Riley R."/>
            <person name="Sandor L."/>
            <person name="Barry K."/>
            <person name="Martinez A.T."/>
            <person name="Xiao Y."/>
            <person name="Gibbons J.G."/>
            <person name="Terashima K."/>
            <person name="Grigoriev I.V."/>
            <person name="Hibbett D.S."/>
        </authorList>
    </citation>
    <scope>NUCLEOTIDE SEQUENCE</scope>
    <source>
        <strain evidence="1">RHP3577 ss4</strain>
    </source>
</reference>
<dbReference type="PANTHER" id="PTHR46579">
    <property type="entry name" value="F5/8 TYPE C DOMAIN-CONTAINING PROTEIN-RELATED"/>
    <property type="match status" value="1"/>
</dbReference>
<comment type="caution">
    <text evidence="1">The sequence shown here is derived from an EMBL/GenBank/DDBJ whole genome shotgun (WGS) entry which is preliminary data.</text>
</comment>
<dbReference type="PANTHER" id="PTHR46579:SF2">
    <property type="entry name" value="C2H2-TYPE DOMAIN-CONTAINING PROTEIN"/>
    <property type="match status" value="1"/>
</dbReference>
<evidence type="ECO:0000313" key="2">
    <source>
        <dbReference type="Proteomes" id="UP001150217"/>
    </source>
</evidence>
<accession>A0ABQ8VFF3</accession>
<name>A0ABQ8VFF3_9AGAR</name>